<accession>A0ABT6MZB7</accession>
<evidence type="ECO:0000256" key="1">
    <source>
        <dbReference type="ARBA" id="ARBA00023002"/>
    </source>
</evidence>
<keyword evidence="1" id="KW-0560">Oxidoreductase</keyword>
<dbReference type="EMBL" id="JARYGZ010000001">
    <property type="protein sequence ID" value="MDH7637446.1"/>
    <property type="molecule type" value="Genomic_DNA"/>
</dbReference>
<comment type="caution">
    <text evidence="3">The sequence shown here is derived from an EMBL/GenBank/DDBJ whole genome shotgun (WGS) entry which is preliminary data.</text>
</comment>
<dbReference type="Gene3D" id="3.40.50.720">
    <property type="entry name" value="NAD(P)-binding Rossmann-like Domain"/>
    <property type="match status" value="1"/>
</dbReference>
<sequence length="341" mass="35786">MTTINRRFTLVRRPSGLPTAADFAHDTQPVPEPRDGEVLIRNRYASLDPAMRGWLDDRPSYMPPVPLGAPVRASTIGEVAASANPDFAPGDWVLGLNGIEDYSIAKPGGFTMKIDAKAVPSVTNYLSVLGAVGLTAYFGLLDVGKPKAGETVLVTGAAGAVGSLVGQIAKIQGCRAIGIAGGADKCARLTRDYGFDAAIDYRGKDEAALTAEIRAAAPDGVDVIFENVGGVILDAGLNNLNQGARIALCGLISEYNSTEGAVGARNVWQLIVKSASINGFLVSSYLDRFPEGAAAMAQWVAQGKIRADEHVDEGIENALPAFLRLFEGSNQGKMILKIGGE</sequence>
<name>A0ABT6MZB7_9SPHN</name>
<dbReference type="Gene3D" id="3.90.180.10">
    <property type="entry name" value="Medium-chain alcohol dehydrogenases, catalytic domain"/>
    <property type="match status" value="1"/>
</dbReference>
<evidence type="ECO:0000259" key="2">
    <source>
        <dbReference type="SMART" id="SM00829"/>
    </source>
</evidence>
<dbReference type="SUPFAM" id="SSF51735">
    <property type="entry name" value="NAD(P)-binding Rossmann-fold domains"/>
    <property type="match status" value="1"/>
</dbReference>
<dbReference type="SUPFAM" id="SSF50129">
    <property type="entry name" value="GroES-like"/>
    <property type="match status" value="1"/>
</dbReference>
<dbReference type="InterPro" id="IPR041694">
    <property type="entry name" value="ADH_N_2"/>
</dbReference>
<keyword evidence="4" id="KW-1185">Reference proteome</keyword>
<feature type="domain" description="Enoyl reductase (ER)" evidence="2">
    <location>
        <begin position="16"/>
        <end position="336"/>
    </location>
</feature>
<evidence type="ECO:0000313" key="3">
    <source>
        <dbReference type="EMBL" id="MDH7637446.1"/>
    </source>
</evidence>
<dbReference type="InterPro" id="IPR036291">
    <property type="entry name" value="NAD(P)-bd_dom_sf"/>
</dbReference>
<gene>
    <name evidence="3" type="ORF">QGN17_01760</name>
</gene>
<dbReference type="Proteomes" id="UP001160625">
    <property type="component" value="Unassembled WGS sequence"/>
</dbReference>
<dbReference type="PANTHER" id="PTHR43205">
    <property type="entry name" value="PROSTAGLANDIN REDUCTASE"/>
    <property type="match status" value="1"/>
</dbReference>
<protein>
    <submittedName>
        <fullName evidence="3">NADP-dependent oxidoreductase</fullName>
    </submittedName>
</protein>
<dbReference type="PANTHER" id="PTHR43205:SF7">
    <property type="entry name" value="PROSTAGLANDIN REDUCTASE 1"/>
    <property type="match status" value="1"/>
</dbReference>
<dbReference type="Pfam" id="PF16884">
    <property type="entry name" value="ADH_N_2"/>
    <property type="match status" value="1"/>
</dbReference>
<dbReference type="InterPro" id="IPR045010">
    <property type="entry name" value="MDR_fam"/>
</dbReference>
<dbReference type="InterPro" id="IPR013149">
    <property type="entry name" value="ADH-like_C"/>
</dbReference>
<dbReference type="Pfam" id="PF00107">
    <property type="entry name" value="ADH_zinc_N"/>
    <property type="match status" value="1"/>
</dbReference>
<dbReference type="RefSeq" id="WP_281042798.1">
    <property type="nucleotide sequence ID" value="NZ_JARYGZ010000001.1"/>
</dbReference>
<dbReference type="InterPro" id="IPR020843">
    <property type="entry name" value="ER"/>
</dbReference>
<reference evidence="3" key="1">
    <citation type="submission" date="2023-04" db="EMBL/GenBank/DDBJ databases">
        <title>Sphingomonas sp. MAHUQ-71 isolated from rice field.</title>
        <authorList>
            <person name="Huq M.A."/>
        </authorList>
    </citation>
    <scope>NUCLEOTIDE SEQUENCE</scope>
    <source>
        <strain evidence="3">MAHUQ-71</strain>
    </source>
</reference>
<proteinExistence type="predicted"/>
<dbReference type="CDD" id="cd05288">
    <property type="entry name" value="PGDH"/>
    <property type="match status" value="1"/>
</dbReference>
<evidence type="ECO:0000313" key="4">
    <source>
        <dbReference type="Proteomes" id="UP001160625"/>
    </source>
</evidence>
<organism evidence="3 4">
    <name type="scientific">Sphingomonas oryzagri</name>
    <dbReference type="NCBI Taxonomy" id="3042314"/>
    <lineage>
        <taxon>Bacteria</taxon>
        <taxon>Pseudomonadati</taxon>
        <taxon>Pseudomonadota</taxon>
        <taxon>Alphaproteobacteria</taxon>
        <taxon>Sphingomonadales</taxon>
        <taxon>Sphingomonadaceae</taxon>
        <taxon>Sphingomonas</taxon>
    </lineage>
</organism>
<dbReference type="SMART" id="SM00829">
    <property type="entry name" value="PKS_ER"/>
    <property type="match status" value="1"/>
</dbReference>
<dbReference type="InterPro" id="IPR011032">
    <property type="entry name" value="GroES-like_sf"/>
</dbReference>